<dbReference type="InterPro" id="IPR002656">
    <property type="entry name" value="Acyl_transf_3_dom"/>
</dbReference>
<reference evidence="2 3" key="1">
    <citation type="submission" date="2016-09" db="EMBL/GenBank/DDBJ databases">
        <title>Rhizobium sp. nov., a novel species isolated from the rice rhizosphere.</title>
        <authorList>
            <person name="Zhao J."/>
            <person name="Zhang X."/>
        </authorList>
    </citation>
    <scope>NUCLEOTIDE SEQUENCE [LARGE SCALE GENOMIC DNA]</scope>
    <source>
        <strain evidence="2 3">1.7048</strain>
    </source>
</reference>
<dbReference type="EMBL" id="MKIP01000029">
    <property type="protein sequence ID" value="OLP61930.1"/>
    <property type="molecule type" value="Genomic_DNA"/>
</dbReference>
<feature type="domain" description="Acyltransferase 3" evidence="1">
    <location>
        <begin position="1"/>
        <end position="321"/>
    </location>
</feature>
<dbReference type="PANTHER" id="PTHR23028:SF53">
    <property type="entry name" value="ACYL_TRANSF_3 DOMAIN-CONTAINING PROTEIN"/>
    <property type="match status" value="1"/>
</dbReference>
<name>A0A1Q9B1P5_9HYPH</name>
<dbReference type="GO" id="GO:0016020">
    <property type="term" value="C:membrane"/>
    <property type="evidence" value="ECO:0007669"/>
    <property type="project" value="TreeGrafter"/>
</dbReference>
<dbReference type="InterPro" id="IPR050879">
    <property type="entry name" value="Acyltransferase_3"/>
</dbReference>
<dbReference type="GO" id="GO:0016747">
    <property type="term" value="F:acyltransferase activity, transferring groups other than amino-acyl groups"/>
    <property type="evidence" value="ECO:0007669"/>
    <property type="project" value="InterPro"/>
</dbReference>
<sequence length="346" mass="38704">MAVVFGHTAAGFSQIGGLAVNLFFALSGYLIVENLHRMRQAIDAGQSTFADQLNRFWIRRTLRIMPAYYVVIIICLLILAWLGRITLIESLFFLTYTQNFLIAQLGTWMQLSHTWTLAVEQQFYILIAPLLLLLPAARHPAFLLGCATVTTIASIAGLFILPAYFPTLSPFAFARWPIIGFLLGCAGGYLAIRRDIRISTPVFTIMAFICVLISALPALYLAERPSIDSVNFLFQVIACPVIIAYVATHQTSRIVAWLDSSLLIFLGQLSYSLYLVHYLVAELVKEHWPVDLQTLTLSDQVVQKLLIFLATSAISIALAYLNYRFVEMRFISRKSTPRFPAGVAKA</sequence>
<dbReference type="Proteomes" id="UP000186364">
    <property type="component" value="Unassembled WGS sequence"/>
</dbReference>
<dbReference type="PANTHER" id="PTHR23028">
    <property type="entry name" value="ACETYLTRANSFERASE"/>
    <property type="match status" value="1"/>
</dbReference>
<gene>
    <name evidence="2" type="ORF">BJF93_07320</name>
</gene>
<proteinExistence type="predicted"/>
<accession>A0A1Q9B1P5</accession>
<protein>
    <recommendedName>
        <fullName evidence="1">Acyltransferase 3 domain-containing protein</fullName>
    </recommendedName>
</protein>
<keyword evidence="3" id="KW-1185">Reference proteome</keyword>
<dbReference type="AlphaFoldDB" id="A0A1Q9B1P5"/>
<evidence type="ECO:0000259" key="1">
    <source>
        <dbReference type="Pfam" id="PF01757"/>
    </source>
</evidence>
<evidence type="ECO:0000313" key="2">
    <source>
        <dbReference type="EMBL" id="OLP61930.1"/>
    </source>
</evidence>
<comment type="caution">
    <text evidence="2">The sequence shown here is derived from an EMBL/GenBank/DDBJ whole genome shotgun (WGS) entry which is preliminary data.</text>
</comment>
<evidence type="ECO:0000313" key="3">
    <source>
        <dbReference type="Proteomes" id="UP000186364"/>
    </source>
</evidence>
<organism evidence="2 3">
    <name type="scientific">Xaviernesmea oryzae</name>
    <dbReference type="NCBI Taxonomy" id="464029"/>
    <lineage>
        <taxon>Bacteria</taxon>
        <taxon>Pseudomonadati</taxon>
        <taxon>Pseudomonadota</taxon>
        <taxon>Alphaproteobacteria</taxon>
        <taxon>Hyphomicrobiales</taxon>
        <taxon>Rhizobiaceae</taxon>
        <taxon>Rhizobium/Agrobacterium group</taxon>
        <taxon>Xaviernesmea</taxon>
    </lineage>
</organism>
<dbReference type="Pfam" id="PF01757">
    <property type="entry name" value="Acyl_transf_3"/>
    <property type="match status" value="1"/>
</dbReference>
<dbReference type="GO" id="GO:0009103">
    <property type="term" value="P:lipopolysaccharide biosynthetic process"/>
    <property type="evidence" value="ECO:0007669"/>
    <property type="project" value="TreeGrafter"/>
</dbReference>